<reference evidence="4 5" key="1">
    <citation type="journal article" date="2018" name="Biotechnol. Biofuels">
        <title>Integrative visual omics of the white-rot fungus Polyporus brumalis exposes the biotechnological potential of its oxidative enzymes for delignifying raw plant biomass.</title>
        <authorList>
            <person name="Miyauchi S."/>
            <person name="Rancon A."/>
            <person name="Drula E."/>
            <person name="Hage H."/>
            <person name="Chaduli D."/>
            <person name="Favel A."/>
            <person name="Grisel S."/>
            <person name="Henrissat B."/>
            <person name="Herpoel-Gimbert I."/>
            <person name="Ruiz-Duenas F.J."/>
            <person name="Chevret D."/>
            <person name="Hainaut M."/>
            <person name="Lin J."/>
            <person name="Wang M."/>
            <person name="Pangilinan J."/>
            <person name="Lipzen A."/>
            <person name="Lesage-Meessen L."/>
            <person name="Navarro D."/>
            <person name="Riley R."/>
            <person name="Grigoriev I.V."/>
            <person name="Zhou S."/>
            <person name="Raouche S."/>
            <person name="Rosso M.N."/>
        </authorList>
    </citation>
    <scope>NUCLEOTIDE SEQUENCE [LARGE SCALE GENOMIC DNA]</scope>
    <source>
        <strain evidence="4 5">BRFM 1820</strain>
    </source>
</reference>
<evidence type="ECO:0000259" key="3">
    <source>
        <dbReference type="Pfam" id="PF20151"/>
    </source>
</evidence>
<feature type="transmembrane region" description="Helical" evidence="2">
    <location>
        <begin position="191"/>
        <end position="208"/>
    </location>
</feature>
<dbReference type="InterPro" id="IPR045340">
    <property type="entry name" value="DUF6533"/>
</dbReference>
<organism evidence="4 5">
    <name type="scientific">Lentinus brumalis</name>
    <dbReference type="NCBI Taxonomy" id="2498619"/>
    <lineage>
        <taxon>Eukaryota</taxon>
        <taxon>Fungi</taxon>
        <taxon>Dikarya</taxon>
        <taxon>Basidiomycota</taxon>
        <taxon>Agaricomycotina</taxon>
        <taxon>Agaricomycetes</taxon>
        <taxon>Polyporales</taxon>
        <taxon>Polyporaceae</taxon>
        <taxon>Lentinus</taxon>
    </lineage>
</organism>
<dbReference type="Proteomes" id="UP000256964">
    <property type="component" value="Unassembled WGS sequence"/>
</dbReference>
<feature type="transmembrane region" description="Helical" evidence="2">
    <location>
        <begin position="150"/>
        <end position="170"/>
    </location>
</feature>
<keyword evidence="5" id="KW-1185">Reference proteome</keyword>
<evidence type="ECO:0000256" key="2">
    <source>
        <dbReference type="SAM" id="Phobius"/>
    </source>
</evidence>
<dbReference type="Pfam" id="PF20151">
    <property type="entry name" value="DUF6533"/>
    <property type="match status" value="1"/>
</dbReference>
<feature type="compositionally biased region" description="Basic and acidic residues" evidence="1">
    <location>
        <begin position="313"/>
        <end position="327"/>
    </location>
</feature>
<gene>
    <name evidence="4" type="ORF">OH76DRAFT_1455377</name>
</gene>
<feature type="region of interest" description="Disordered" evidence="1">
    <location>
        <begin position="312"/>
        <end position="348"/>
    </location>
</feature>
<proteinExistence type="predicted"/>
<keyword evidence="2" id="KW-1133">Transmembrane helix</keyword>
<sequence length="348" mass="39054">MATAADLQDELKELIVSLNALERARYLSIASMCCLLYDYMLTFDDEVRYFWDSSWSISRALFFFVCCSRRYWILQLTRTDTAIIVLRICYVYSKNLLVRGLVVGTFVTCSAITLSFLGIIWHELDPVAVNIPGVTINSCSVPQSQEIWKLYVPNLVLHTILYLATTLPVLRLRALGKQSQLMDRLARDGGVFYFVVFASALFSTLGALSSDPLINVPAIYSDLLLVMSSVAISRLMLGIHSLAARLSVTPDWLLNNTELGRVNWKPGLRAGELIVEIEAVEEDELELNSVEGDGLPYDRACTPVTVHTTRVGVLDHPDYPGTRDYKAPPRMPKKRKPSHSAESERPVF</sequence>
<keyword evidence="2" id="KW-0812">Transmembrane</keyword>
<feature type="transmembrane region" description="Helical" evidence="2">
    <location>
        <begin position="96"/>
        <end position="121"/>
    </location>
</feature>
<evidence type="ECO:0000256" key="1">
    <source>
        <dbReference type="SAM" id="MobiDB-lite"/>
    </source>
</evidence>
<feature type="transmembrane region" description="Helical" evidence="2">
    <location>
        <begin position="214"/>
        <end position="237"/>
    </location>
</feature>
<evidence type="ECO:0000313" key="4">
    <source>
        <dbReference type="EMBL" id="RDX50514.1"/>
    </source>
</evidence>
<dbReference type="EMBL" id="KZ857399">
    <property type="protein sequence ID" value="RDX50514.1"/>
    <property type="molecule type" value="Genomic_DNA"/>
</dbReference>
<feature type="domain" description="DUF6533" evidence="3">
    <location>
        <begin position="26"/>
        <end position="64"/>
    </location>
</feature>
<feature type="compositionally biased region" description="Basic and acidic residues" evidence="1">
    <location>
        <begin position="339"/>
        <end position="348"/>
    </location>
</feature>
<accession>A0A371DD90</accession>
<dbReference type="AlphaFoldDB" id="A0A371DD90"/>
<evidence type="ECO:0000313" key="5">
    <source>
        <dbReference type="Proteomes" id="UP000256964"/>
    </source>
</evidence>
<protein>
    <recommendedName>
        <fullName evidence="3">DUF6533 domain-containing protein</fullName>
    </recommendedName>
</protein>
<name>A0A371DD90_9APHY</name>
<dbReference type="OrthoDB" id="2679643at2759"/>
<keyword evidence="2" id="KW-0472">Membrane</keyword>